<feature type="compositionally biased region" description="Basic residues" evidence="1">
    <location>
        <begin position="111"/>
        <end position="120"/>
    </location>
</feature>
<name>A0AAV9G1X4_9PEZI</name>
<dbReference type="AlphaFoldDB" id="A0AAV9G1X4"/>
<comment type="caution">
    <text evidence="2">The sequence shown here is derived from an EMBL/GenBank/DDBJ whole genome shotgun (WGS) entry which is preliminary data.</text>
</comment>
<evidence type="ECO:0008006" key="4">
    <source>
        <dbReference type="Google" id="ProtNLM"/>
    </source>
</evidence>
<feature type="region of interest" description="Disordered" evidence="1">
    <location>
        <begin position="111"/>
        <end position="136"/>
    </location>
</feature>
<evidence type="ECO:0000256" key="1">
    <source>
        <dbReference type="SAM" id="MobiDB-lite"/>
    </source>
</evidence>
<feature type="region of interest" description="Disordered" evidence="1">
    <location>
        <begin position="1"/>
        <end position="34"/>
    </location>
</feature>
<reference evidence="2" key="2">
    <citation type="submission" date="2023-05" db="EMBL/GenBank/DDBJ databases">
        <authorList>
            <consortium name="Lawrence Berkeley National Laboratory"/>
            <person name="Steindorff A."/>
            <person name="Hensen N."/>
            <person name="Bonometti L."/>
            <person name="Westerberg I."/>
            <person name="Brannstrom I.O."/>
            <person name="Guillou S."/>
            <person name="Cros-Aarteil S."/>
            <person name="Calhoun S."/>
            <person name="Haridas S."/>
            <person name="Kuo A."/>
            <person name="Mondo S."/>
            <person name="Pangilinan J."/>
            <person name="Riley R."/>
            <person name="Labutti K."/>
            <person name="Andreopoulos B."/>
            <person name="Lipzen A."/>
            <person name="Chen C."/>
            <person name="Yanf M."/>
            <person name="Daum C."/>
            <person name="Ng V."/>
            <person name="Clum A."/>
            <person name="Ohm R."/>
            <person name="Martin F."/>
            <person name="Silar P."/>
            <person name="Natvig D."/>
            <person name="Lalanne C."/>
            <person name="Gautier V."/>
            <person name="Ament-Velasquez S.L."/>
            <person name="Kruys A."/>
            <person name="Hutchinson M.I."/>
            <person name="Powell A.J."/>
            <person name="Barry K."/>
            <person name="Miller A.N."/>
            <person name="Grigoriev I.V."/>
            <person name="Debuchy R."/>
            <person name="Gladieux P."/>
            <person name="Thoren M.H."/>
            <person name="Johannesson H."/>
        </authorList>
    </citation>
    <scope>NUCLEOTIDE SEQUENCE</scope>
    <source>
        <strain evidence="2">PSN243</strain>
    </source>
</reference>
<organism evidence="2 3">
    <name type="scientific">Podospora aff. communis PSN243</name>
    <dbReference type="NCBI Taxonomy" id="3040156"/>
    <lineage>
        <taxon>Eukaryota</taxon>
        <taxon>Fungi</taxon>
        <taxon>Dikarya</taxon>
        <taxon>Ascomycota</taxon>
        <taxon>Pezizomycotina</taxon>
        <taxon>Sordariomycetes</taxon>
        <taxon>Sordariomycetidae</taxon>
        <taxon>Sordariales</taxon>
        <taxon>Podosporaceae</taxon>
        <taxon>Podospora</taxon>
    </lineage>
</organism>
<evidence type="ECO:0000313" key="2">
    <source>
        <dbReference type="EMBL" id="KAK4442733.1"/>
    </source>
</evidence>
<evidence type="ECO:0000313" key="3">
    <source>
        <dbReference type="Proteomes" id="UP001321760"/>
    </source>
</evidence>
<protein>
    <recommendedName>
        <fullName evidence="4">C2H2-type domain-containing protein</fullName>
    </recommendedName>
</protein>
<dbReference type="EMBL" id="MU866008">
    <property type="protein sequence ID" value="KAK4442733.1"/>
    <property type="molecule type" value="Genomic_DNA"/>
</dbReference>
<dbReference type="Proteomes" id="UP001321760">
    <property type="component" value="Unassembled WGS sequence"/>
</dbReference>
<gene>
    <name evidence="2" type="ORF">QBC34DRAFT_224150</name>
</gene>
<keyword evidence="3" id="KW-1185">Reference proteome</keyword>
<reference evidence="2" key="1">
    <citation type="journal article" date="2023" name="Mol. Phylogenet. Evol.">
        <title>Genome-scale phylogeny and comparative genomics of the fungal order Sordariales.</title>
        <authorList>
            <person name="Hensen N."/>
            <person name="Bonometti L."/>
            <person name="Westerberg I."/>
            <person name="Brannstrom I.O."/>
            <person name="Guillou S."/>
            <person name="Cros-Aarteil S."/>
            <person name="Calhoun S."/>
            <person name="Haridas S."/>
            <person name="Kuo A."/>
            <person name="Mondo S."/>
            <person name="Pangilinan J."/>
            <person name="Riley R."/>
            <person name="LaButti K."/>
            <person name="Andreopoulos B."/>
            <person name="Lipzen A."/>
            <person name="Chen C."/>
            <person name="Yan M."/>
            <person name="Daum C."/>
            <person name="Ng V."/>
            <person name="Clum A."/>
            <person name="Steindorff A."/>
            <person name="Ohm R.A."/>
            <person name="Martin F."/>
            <person name="Silar P."/>
            <person name="Natvig D.O."/>
            <person name="Lalanne C."/>
            <person name="Gautier V."/>
            <person name="Ament-Velasquez S.L."/>
            <person name="Kruys A."/>
            <person name="Hutchinson M.I."/>
            <person name="Powell A.J."/>
            <person name="Barry K."/>
            <person name="Miller A.N."/>
            <person name="Grigoriev I.V."/>
            <person name="Debuchy R."/>
            <person name="Gladieux P."/>
            <person name="Hiltunen Thoren M."/>
            <person name="Johannesson H."/>
        </authorList>
    </citation>
    <scope>NUCLEOTIDE SEQUENCE</scope>
    <source>
        <strain evidence="2">PSN243</strain>
    </source>
</reference>
<sequence length="136" mass="14877">MDYQTPVPAGTGLQGEHPGSALTQPTPDHVSATSELPMRLTPITGRVSRANKGVPLHVCDICKPAKTFTRAEHLRLHPRARIQAAKGPSTDLICLHDTSRGTIRPRVIKWPRSHGTRKARQPLVRRPQPPLNLTAG</sequence>
<accession>A0AAV9G1X4</accession>
<feature type="compositionally biased region" description="Polar residues" evidence="1">
    <location>
        <begin position="21"/>
        <end position="34"/>
    </location>
</feature>
<proteinExistence type="predicted"/>